<organism evidence="9 10">
    <name type="scientific">Thalassiosira pseudonana</name>
    <name type="common">Marine diatom</name>
    <name type="synonym">Cyclotella nana</name>
    <dbReference type="NCBI Taxonomy" id="35128"/>
    <lineage>
        <taxon>Eukaryota</taxon>
        <taxon>Sar</taxon>
        <taxon>Stramenopiles</taxon>
        <taxon>Ochrophyta</taxon>
        <taxon>Bacillariophyta</taxon>
        <taxon>Coscinodiscophyceae</taxon>
        <taxon>Thalassiosirophycidae</taxon>
        <taxon>Thalassiosirales</taxon>
        <taxon>Thalassiosiraceae</taxon>
        <taxon>Thalassiosira</taxon>
    </lineage>
</organism>
<evidence type="ECO:0000256" key="2">
    <source>
        <dbReference type="ARBA" id="ARBA00022741"/>
    </source>
</evidence>
<dbReference type="Gene3D" id="1.10.8.50">
    <property type="match status" value="1"/>
</dbReference>
<keyword evidence="10" id="KW-1185">Reference proteome</keyword>
<evidence type="ECO:0000313" key="10">
    <source>
        <dbReference type="Proteomes" id="UP000001449"/>
    </source>
</evidence>
<comment type="subcellular location">
    <subcellularLocation>
        <location evidence="1">Plastid</location>
        <location evidence="1">Chloroplast</location>
    </subcellularLocation>
</comment>
<dbReference type="Proteomes" id="UP000001449">
    <property type="component" value="Chromosome 4"/>
</dbReference>
<keyword evidence="2" id="KW-0547">Nucleotide-binding</keyword>
<dbReference type="NCBIfam" id="NF003218">
    <property type="entry name" value="PRK04184.1"/>
    <property type="match status" value="1"/>
</dbReference>
<keyword evidence="4" id="KW-0799">Topoisomerase</keyword>
<dbReference type="GO" id="GO:0009507">
    <property type="term" value="C:chloroplast"/>
    <property type="evidence" value="ECO:0007669"/>
    <property type="project" value="UniProtKB-SubCell"/>
</dbReference>
<dbReference type="SUPFAM" id="SSF54211">
    <property type="entry name" value="Ribosomal protein S5 domain 2-like"/>
    <property type="match status" value="1"/>
</dbReference>
<dbReference type="InterPro" id="IPR036890">
    <property type="entry name" value="HATPase_C_sf"/>
</dbReference>
<dbReference type="GO" id="GO:0005524">
    <property type="term" value="F:ATP binding"/>
    <property type="evidence" value="ECO:0007669"/>
    <property type="project" value="UniProtKB-KW"/>
</dbReference>
<keyword evidence="6" id="KW-0413">Isomerase</keyword>
<dbReference type="InterPro" id="IPR005734">
    <property type="entry name" value="TopoVI_B"/>
</dbReference>
<feature type="compositionally biased region" description="Basic and acidic residues" evidence="7">
    <location>
        <begin position="107"/>
        <end position="120"/>
    </location>
</feature>
<sequence length="650" mass="71729">MPPKKSSSKKDEIQQSKSPAEFFAENQSIAGFDNPGKSLYTTLRELVENSLDACESVDVLPDISVVIEEMTQDQFNEMRGVPTSGGPGKKKKGVDGSDDAAVGDAESGDKDNGKGVNEKGAKKRRAGGDAYFLVTVRDNGCGMAHDAIPDLLGRVLSGSKYGVRQTRGKFGLGAKMALIWSKKSTGVPIRIKTSHVKGIYIIDIYKNCPRIIEHKQKDNTENWIGTEMQVLVSGNWTTYKSRVVQYLQQLAIITPYARLEMSYSNRSDEKKGMNLRFERRSEQMPSQAREVKHHPSSVNNLLVQQLLENSKSKTLLKFLTGDLSGISPSVAKRLIERLGDAFEEDMSPAEMDDKQITRLVQLLRSTDDLFKSPDGGCLSPLGEYNLNLGIQKVVEPEIIATARDKPGAYDGHPFIVEAAVSLGGKEAKEGITVVRFANRIPLLFEGGADVATRVANSKIKWSSYKIDHKRDKIGVFVSIVSTKVPFKGTGKEYIGDDITEIQLSVKRALQNCCQQLRVHLAKRNALRDVKERKSRLLKYIPDVSRSLFGILEGMHKRKLEEDSAIMDGIASGDITVDTFKQQLTEAVEENAHAGLGNDENEDGGKGGTAKAKKASGDDDRQSLFLVPIYEGPNDARSIIRHPLFDFYPMT</sequence>
<dbReference type="OMA" id="VYRGNPF"/>
<evidence type="ECO:0000256" key="1">
    <source>
        <dbReference type="ARBA" id="ARBA00004229"/>
    </source>
</evidence>
<name>B8BZH3_THAPS</name>
<feature type="region of interest" description="Disordered" evidence="7">
    <location>
        <begin position="76"/>
        <end position="121"/>
    </location>
</feature>
<evidence type="ECO:0000256" key="3">
    <source>
        <dbReference type="ARBA" id="ARBA00022840"/>
    </source>
</evidence>
<dbReference type="GO" id="GO:0015935">
    <property type="term" value="C:small ribosomal subunit"/>
    <property type="evidence" value="ECO:0000318"/>
    <property type="project" value="GO_Central"/>
</dbReference>
<dbReference type="AlphaFoldDB" id="B8BZH3"/>
<dbReference type="SUPFAM" id="SSF55874">
    <property type="entry name" value="ATPase domain of HSP90 chaperone/DNA topoisomerase II/histidine kinase"/>
    <property type="match status" value="1"/>
</dbReference>
<dbReference type="FunFam" id="3.30.230.10:FF:000050">
    <property type="entry name" value="DNA topoisomerase 6 subunit B"/>
    <property type="match status" value="1"/>
</dbReference>
<dbReference type="RefSeq" id="XP_002289341.1">
    <property type="nucleotide sequence ID" value="XM_002289305.1"/>
</dbReference>
<evidence type="ECO:0000256" key="5">
    <source>
        <dbReference type="ARBA" id="ARBA00023125"/>
    </source>
</evidence>
<dbReference type="STRING" id="35128.B8BZH3"/>
<dbReference type="eggNOG" id="ENOG502QQC0">
    <property type="taxonomic scope" value="Eukaryota"/>
</dbReference>
<dbReference type="Gene3D" id="3.30.565.10">
    <property type="entry name" value="Histidine kinase-like ATPase, C-terminal domain"/>
    <property type="match status" value="1"/>
</dbReference>
<accession>B8BZH3</accession>
<proteinExistence type="inferred from homology"/>
<reference evidence="9 10" key="2">
    <citation type="journal article" date="2008" name="Nature">
        <title>The Phaeodactylum genome reveals the evolutionary history of diatom genomes.</title>
        <authorList>
            <person name="Bowler C."/>
            <person name="Allen A.E."/>
            <person name="Badger J.H."/>
            <person name="Grimwood J."/>
            <person name="Jabbari K."/>
            <person name="Kuo A."/>
            <person name="Maheswari U."/>
            <person name="Martens C."/>
            <person name="Maumus F."/>
            <person name="Otillar R.P."/>
            <person name="Rayko E."/>
            <person name="Salamov A."/>
            <person name="Vandepoele K."/>
            <person name="Beszteri B."/>
            <person name="Gruber A."/>
            <person name="Heijde M."/>
            <person name="Katinka M."/>
            <person name="Mock T."/>
            <person name="Valentin K."/>
            <person name="Verret F."/>
            <person name="Berges J.A."/>
            <person name="Brownlee C."/>
            <person name="Cadoret J.P."/>
            <person name="Chiovitti A."/>
            <person name="Choi C.J."/>
            <person name="Coesel S."/>
            <person name="De Martino A."/>
            <person name="Detter J.C."/>
            <person name="Durkin C."/>
            <person name="Falciatore A."/>
            <person name="Fournet J."/>
            <person name="Haruta M."/>
            <person name="Huysman M.J."/>
            <person name="Jenkins B.D."/>
            <person name="Jiroutova K."/>
            <person name="Jorgensen R.E."/>
            <person name="Joubert Y."/>
            <person name="Kaplan A."/>
            <person name="Kroger N."/>
            <person name="Kroth P.G."/>
            <person name="La Roche J."/>
            <person name="Lindquist E."/>
            <person name="Lommer M."/>
            <person name="Martin-Jezequel V."/>
            <person name="Lopez P.J."/>
            <person name="Lucas S."/>
            <person name="Mangogna M."/>
            <person name="McGinnis K."/>
            <person name="Medlin L.K."/>
            <person name="Montsant A."/>
            <person name="Oudot-Le Secq M.P."/>
            <person name="Napoli C."/>
            <person name="Obornik M."/>
            <person name="Parker M.S."/>
            <person name="Petit J.L."/>
            <person name="Porcel B.M."/>
            <person name="Poulsen N."/>
            <person name="Robison M."/>
            <person name="Rychlewski L."/>
            <person name="Rynearson T.A."/>
            <person name="Schmutz J."/>
            <person name="Shapiro H."/>
            <person name="Siaut M."/>
            <person name="Stanley M."/>
            <person name="Sussman M.R."/>
            <person name="Taylor A.R."/>
            <person name="Vardi A."/>
            <person name="von Dassow P."/>
            <person name="Vyverman W."/>
            <person name="Willis A."/>
            <person name="Wyrwicz L.S."/>
            <person name="Rokhsar D.S."/>
            <person name="Weissenbach J."/>
            <person name="Armbrust E.V."/>
            <person name="Green B.R."/>
            <person name="Van de Peer Y."/>
            <person name="Grigoriev I.V."/>
        </authorList>
    </citation>
    <scope>NUCLEOTIDE SEQUENCE [LARGE SCALE GENOMIC DNA]</scope>
    <source>
        <strain evidence="9 10">CCMP1335</strain>
    </source>
</reference>
<dbReference type="Gene3D" id="3.30.230.10">
    <property type="match status" value="1"/>
</dbReference>
<dbReference type="HAMAP" id="MF_00322">
    <property type="entry name" value="Top6B"/>
    <property type="match status" value="1"/>
</dbReference>
<dbReference type="GO" id="GO:0005829">
    <property type="term" value="C:cytosol"/>
    <property type="evidence" value="ECO:0000318"/>
    <property type="project" value="GO_Central"/>
</dbReference>
<dbReference type="InterPro" id="IPR014721">
    <property type="entry name" value="Ribsml_uS5_D2-typ_fold_subgr"/>
</dbReference>
<dbReference type="GO" id="GO:0003677">
    <property type="term" value="F:DNA binding"/>
    <property type="evidence" value="ECO:0007669"/>
    <property type="project" value="UniProtKB-KW"/>
</dbReference>
<dbReference type="KEGG" id="tps:THAPSDRAFT_40335"/>
<feature type="region of interest" description="Disordered" evidence="7">
    <location>
        <begin position="1"/>
        <end position="35"/>
    </location>
</feature>
<dbReference type="InterPro" id="IPR015320">
    <property type="entry name" value="TopoVI_B_transducer"/>
</dbReference>
<evidence type="ECO:0000313" key="9">
    <source>
        <dbReference type="EMBL" id="EED92878.1"/>
    </source>
</evidence>
<keyword evidence="3" id="KW-0067">ATP-binding</keyword>
<reference evidence="9 10" key="1">
    <citation type="journal article" date="2004" name="Science">
        <title>The genome of the diatom Thalassiosira pseudonana: ecology, evolution, and metabolism.</title>
        <authorList>
            <person name="Armbrust E.V."/>
            <person name="Berges J.A."/>
            <person name="Bowler C."/>
            <person name="Green B.R."/>
            <person name="Martinez D."/>
            <person name="Putnam N.H."/>
            <person name="Zhou S."/>
            <person name="Allen A.E."/>
            <person name="Apt K.E."/>
            <person name="Bechner M."/>
            <person name="Brzezinski M.A."/>
            <person name="Chaal B.K."/>
            <person name="Chiovitti A."/>
            <person name="Davis A.K."/>
            <person name="Demarest M.S."/>
            <person name="Detter J.C."/>
            <person name="Glavina T."/>
            <person name="Goodstein D."/>
            <person name="Hadi M.Z."/>
            <person name="Hellsten U."/>
            <person name="Hildebrand M."/>
            <person name="Jenkins B.D."/>
            <person name="Jurka J."/>
            <person name="Kapitonov V.V."/>
            <person name="Kroger N."/>
            <person name="Lau W.W."/>
            <person name="Lane T.W."/>
            <person name="Larimer F.W."/>
            <person name="Lippmeier J.C."/>
            <person name="Lucas S."/>
            <person name="Medina M."/>
            <person name="Montsant A."/>
            <person name="Obornik M."/>
            <person name="Parker M.S."/>
            <person name="Palenik B."/>
            <person name="Pazour G.J."/>
            <person name="Richardson P.M."/>
            <person name="Rynearson T.A."/>
            <person name="Saito M.A."/>
            <person name="Schwartz D.C."/>
            <person name="Thamatrakoln K."/>
            <person name="Valentin K."/>
            <person name="Vardi A."/>
            <person name="Wilkerson F.P."/>
            <person name="Rokhsar D.S."/>
        </authorList>
    </citation>
    <scope>NUCLEOTIDE SEQUENCE [LARGE SCALE GENOMIC DNA]</scope>
    <source>
        <strain evidence="9 10">CCMP1335</strain>
    </source>
</reference>
<dbReference type="Pfam" id="PF09239">
    <property type="entry name" value="Topo-VIb_trans"/>
    <property type="match status" value="1"/>
</dbReference>
<evidence type="ECO:0000256" key="7">
    <source>
        <dbReference type="SAM" id="MobiDB-lite"/>
    </source>
</evidence>
<dbReference type="PANTHER" id="PTHR48444:SF1">
    <property type="entry name" value="DNA TOPOISOMERASE 6 SUBUNIT B"/>
    <property type="match status" value="1"/>
</dbReference>
<dbReference type="PaxDb" id="35128-Thaps40335"/>
<dbReference type="GeneID" id="7447975"/>
<keyword evidence="5" id="KW-0238">DNA-binding</keyword>
<feature type="domain" description="DNA topoisomerase VI subunit B transducer" evidence="8">
    <location>
        <begin position="373"/>
        <end position="531"/>
    </location>
</feature>
<dbReference type="CDD" id="cd00823">
    <property type="entry name" value="TopoIIB_Trans"/>
    <property type="match status" value="1"/>
</dbReference>
<evidence type="ECO:0000256" key="4">
    <source>
        <dbReference type="ARBA" id="ARBA00023029"/>
    </source>
</evidence>
<dbReference type="InParanoid" id="B8BZH3"/>
<dbReference type="EMBL" id="CM000641">
    <property type="protein sequence ID" value="EED92878.1"/>
    <property type="molecule type" value="Genomic_DNA"/>
</dbReference>
<dbReference type="GO" id="GO:0003918">
    <property type="term" value="F:DNA topoisomerase type II (double strand cut, ATP-hydrolyzing) activity"/>
    <property type="evidence" value="ECO:0007669"/>
    <property type="project" value="InterPro"/>
</dbReference>
<dbReference type="HOGENOM" id="CLU_006403_1_0_1"/>
<evidence type="ECO:0000259" key="8">
    <source>
        <dbReference type="Pfam" id="PF09239"/>
    </source>
</evidence>
<gene>
    <name evidence="9" type="ORF">THAPSDRAFT_40335</name>
</gene>
<dbReference type="PANTHER" id="PTHR48444">
    <property type="entry name" value="DNA TOPOISOMERASE 6 SUBUNIT B"/>
    <property type="match status" value="1"/>
</dbReference>
<evidence type="ECO:0000256" key="6">
    <source>
        <dbReference type="ARBA" id="ARBA00023235"/>
    </source>
</evidence>
<protein>
    <submittedName>
        <fullName evidence="9">Topoisomerase</fullName>
    </submittedName>
</protein>
<feature type="region of interest" description="Disordered" evidence="7">
    <location>
        <begin position="590"/>
        <end position="617"/>
    </location>
</feature>
<dbReference type="GO" id="GO:0006265">
    <property type="term" value="P:DNA topological change"/>
    <property type="evidence" value="ECO:0007669"/>
    <property type="project" value="InterPro"/>
</dbReference>
<dbReference type="InterPro" id="IPR020568">
    <property type="entry name" value="Ribosomal_Su5_D2-typ_SF"/>
</dbReference>